<feature type="region of interest" description="Disordered" evidence="2">
    <location>
        <begin position="132"/>
        <end position="159"/>
    </location>
</feature>
<keyword evidence="1" id="KW-0175">Coiled coil</keyword>
<dbReference type="OrthoDB" id="10022108at2759"/>
<comment type="caution">
    <text evidence="3">The sequence shown here is derived from an EMBL/GenBank/DDBJ whole genome shotgun (WGS) entry which is preliminary data.</text>
</comment>
<feature type="region of interest" description="Disordered" evidence="2">
    <location>
        <begin position="1"/>
        <end position="60"/>
    </location>
</feature>
<feature type="compositionally biased region" description="Basic and acidic residues" evidence="2">
    <location>
        <begin position="147"/>
        <end position="159"/>
    </location>
</feature>
<keyword evidence="4" id="KW-1185">Reference proteome</keyword>
<organism evidence="3 4">
    <name type="scientific">Pararge aegeria aegeria</name>
    <dbReference type="NCBI Taxonomy" id="348720"/>
    <lineage>
        <taxon>Eukaryota</taxon>
        <taxon>Metazoa</taxon>
        <taxon>Ecdysozoa</taxon>
        <taxon>Arthropoda</taxon>
        <taxon>Hexapoda</taxon>
        <taxon>Insecta</taxon>
        <taxon>Pterygota</taxon>
        <taxon>Neoptera</taxon>
        <taxon>Endopterygota</taxon>
        <taxon>Lepidoptera</taxon>
        <taxon>Glossata</taxon>
        <taxon>Ditrysia</taxon>
        <taxon>Papilionoidea</taxon>
        <taxon>Nymphalidae</taxon>
        <taxon>Satyrinae</taxon>
        <taxon>Satyrini</taxon>
        <taxon>Parargina</taxon>
        <taxon>Pararge</taxon>
    </lineage>
</organism>
<accession>A0A8S4QJV6</accession>
<dbReference type="EMBL" id="CAKXAJ010003786">
    <property type="protein sequence ID" value="CAH2208512.1"/>
    <property type="molecule type" value="Genomic_DNA"/>
</dbReference>
<sequence length="469" mass="52681">MFGLRTPLKGGNAGKETKSPDNSGEEVNMDKTPQQKSPLPVVNPRAPPKPKIKALSQDSNKTIRKMILEPEEGPSEVSKYTSRTAEAKACLIKAKLHLGNSRNLARDIKAEVTQAIEQLYSLVKEAEAGAVEHKRQESATASPRLKGVKETKEEGKEDSISKKLIEKMEKHERLLKENNEAMERLRNALETQEKKGERNTYANVAATGTQKRNPIHTALHSIMVSSKNELETGEEVLNQIRETVNARDGWVKVERVRKVKDRRVIVGCATEEERKKVKERLEKANDRLSVEDVVNKKPLVMLKDVFSYNTDQEVLNALKNQNRAIFVDQSEEGSNIEICFRRKTRNPHACHIVMRVPTVIWQRMTEAEVVHIDLQKVRVVDHSPLVQCTLCLGYGHSKKLCKENVAKCSHCGGPHIRAECAEWIANVPPTCCNCKHAGIDGSAEHNAFSQACPVRRKWDALARSSIAYC</sequence>
<evidence type="ECO:0000313" key="3">
    <source>
        <dbReference type="EMBL" id="CAH2208512.1"/>
    </source>
</evidence>
<reference evidence="3" key="1">
    <citation type="submission" date="2022-03" db="EMBL/GenBank/DDBJ databases">
        <authorList>
            <person name="Lindestad O."/>
        </authorList>
    </citation>
    <scope>NUCLEOTIDE SEQUENCE</scope>
</reference>
<protein>
    <submittedName>
        <fullName evidence="3">Jg14576 protein</fullName>
    </submittedName>
</protein>
<dbReference type="Proteomes" id="UP000838756">
    <property type="component" value="Unassembled WGS sequence"/>
</dbReference>
<dbReference type="AlphaFoldDB" id="A0A8S4QJV6"/>
<evidence type="ECO:0000256" key="2">
    <source>
        <dbReference type="SAM" id="MobiDB-lite"/>
    </source>
</evidence>
<gene>
    <name evidence="3" type="primary">jg14576</name>
    <name evidence="3" type="ORF">PAEG_LOCUS1120</name>
</gene>
<proteinExistence type="predicted"/>
<evidence type="ECO:0000313" key="4">
    <source>
        <dbReference type="Proteomes" id="UP000838756"/>
    </source>
</evidence>
<feature type="coiled-coil region" evidence="1">
    <location>
        <begin position="161"/>
        <end position="199"/>
    </location>
</feature>
<name>A0A8S4QJV6_9NEOP</name>
<evidence type="ECO:0000256" key="1">
    <source>
        <dbReference type="SAM" id="Coils"/>
    </source>
</evidence>